<keyword evidence="4" id="KW-0378">Hydrolase</keyword>
<dbReference type="RefSeq" id="WP_142715509.1">
    <property type="nucleotide sequence ID" value="NZ_FXTH01000016.1"/>
</dbReference>
<accession>A0A521EFD8</accession>
<protein>
    <submittedName>
        <fullName evidence="9">Membrane associated serine protease, rhomboid family</fullName>
    </submittedName>
</protein>
<reference evidence="9 10" key="1">
    <citation type="submission" date="2017-05" db="EMBL/GenBank/DDBJ databases">
        <authorList>
            <person name="Varghese N."/>
            <person name="Submissions S."/>
        </authorList>
    </citation>
    <scope>NUCLEOTIDE SEQUENCE [LARGE SCALE GENOMIC DNA]</scope>
    <source>
        <strain evidence="9 10">DSM 21194</strain>
    </source>
</reference>
<keyword evidence="5 7" id="KW-1133">Transmembrane helix</keyword>
<dbReference type="SUPFAM" id="SSF144091">
    <property type="entry name" value="Rhomboid-like"/>
    <property type="match status" value="1"/>
</dbReference>
<gene>
    <name evidence="9" type="ORF">SAMN06265218_11615</name>
</gene>
<evidence type="ECO:0000313" key="10">
    <source>
        <dbReference type="Proteomes" id="UP000317593"/>
    </source>
</evidence>
<name>A0A521EFD8_9BACT</name>
<evidence type="ECO:0000256" key="3">
    <source>
        <dbReference type="ARBA" id="ARBA00022692"/>
    </source>
</evidence>
<feature type="transmembrane region" description="Helical" evidence="7">
    <location>
        <begin position="99"/>
        <end position="118"/>
    </location>
</feature>
<evidence type="ECO:0000256" key="4">
    <source>
        <dbReference type="ARBA" id="ARBA00022801"/>
    </source>
</evidence>
<dbReference type="GO" id="GO:0004252">
    <property type="term" value="F:serine-type endopeptidase activity"/>
    <property type="evidence" value="ECO:0007669"/>
    <property type="project" value="InterPro"/>
</dbReference>
<sequence length="210" mass="23112">MSYSNNRYSPGTQFSVFPPAVKHLLIINGVFFLALNTPVIGELLFAYGALWPVGSGQFEIWQPVSYMFLHAGLGHIFFNLFALWMFGQAIENYWGTNRFTIYYFATGIGAGLIQLLVVSSGTPTVGASGAVYGILLAFGMMFPDRYIILLIPPIPIKAKYFVAIFGVIELVSGLTRTDSNVANFAHLGGMVFGYVLIKIWGLKGENHHSI</sequence>
<proteinExistence type="inferred from homology"/>
<feature type="transmembrane region" description="Helical" evidence="7">
    <location>
        <begin position="67"/>
        <end position="87"/>
    </location>
</feature>
<dbReference type="PANTHER" id="PTHR43731">
    <property type="entry name" value="RHOMBOID PROTEASE"/>
    <property type="match status" value="1"/>
</dbReference>
<evidence type="ECO:0000313" key="9">
    <source>
        <dbReference type="EMBL" id="SMO82608.1"/>
    </source>
</evidence>
<dbReference type="OrthoDB" id="9807874at2"/>
<dbReference type="EMBL" id="FXTH01000016">
    <property type="protein sequence ID" value="SMO82608.1"/>
    <property type="molecule type" value="Genomic_DNA"/>
</dbReference>
<dbReference type="InterPro" id="IPR050925">
    <property type="entry name" value="Rhomboid_protease_S54"/>
</dbReference>
<dbReference type="PANTHER" id="PTHR43731:SF14">
    <property type="entry name" value="PRESENILIN-ASSOCIATED RHOMBOID-LIKE PROTEIN, MITOCHONDRIAL"/>
    <property type="match status" value="1"/>
</dbReference>
<keyword evidence="6 7" id="KW-0472">Membrane</keyword>
<evidence type="ECO:0000256" key="7">
    <source>
        <dbReference type="SAM" id="Phobius"/>
    </source>
</evidence>
<keyword evidence="9" id="KW-0645">Protease</keyword>
<dbReference type="GO" id="GO:0016020">
    <property type="term" value="C:membrane"/>
    <property type="evidence" value="ECO:0007669"/>
    <property type="project" value="UniProtKB-SubCell"/>
</dbReference>
<keyword evidence="3 7" id="KW-0812">Transmembrane</keyword>
<dbReference type="Proteomes" id="UP000317593">
    <property type="component" value="Unassembled WGS sequence"/>
</dbReference>
<dbReference type="Gene3D" id="1.20.1540.10">
    <property type="entry name" value="Rhomboid-like"/>
    <property type="match status" value="1"/>
</dbReference>
<dbReference type="InterPro" id="IPR022764">
    <property type="entry name" value="Peptidase_S54_rhomboid_dom"/>
</dbReference>
<evidence type="ECO:0000259" key="8">
    <source>
        <dbReference type="Pfam" id="PF01694"/>
    </source>
</evidence>
<comment type="subcellular location">
    <subcellularLocation>
        <location evidence="1">Membrane</location>
        <topology evidence="1">Multi-pass membrane protein</topology>
    </subcellularLocation>
</comment>
<feature type="domain" description="Peptidase S54 rhomboid" evidence="8">
    <location>
        <begin position="58"/>
        <end position="198"/>
    </location>
</feature>
<feature type="transmembrane region" description="Helical" evidence="7">
    <location>
        <begin position="24"/>
        <end position="47"/>
    </location>
</feature>
<organism evidence="9 10">
    <name type="scientific">Fodinibius sediminis</name>
    <dbReference type="NCBI Taxonomy" id="1214077"/>
    <lineage>
        <taxon>Bacteria</taxon>
        <taxon>Pseudomonadati</taxon>
        <taxon>Balneolota</taxon>
        <taxon>Balneolia</taxon>
        <taxon>Balneolales</taxon>
        <taxon>Balneolaceae</taxon>
        <taxon>Fodinibius</taxon>
    </lineage>
</organism>
<feature type="transmembrane region" description="Helical" evidence="7">
    <location>
        <begin position="181"/>
        <end position="201"/>
    </location>
</feature>
<dbReference type="Pfam" id="PF01694">
    <property type="entry name" value="Rhomboid"/>
    <property type="match status" value="1"/>
</dbReference>
<evidence type="ECO:0000256" key="2">
    <source>
        <dbReference type="ARBA" id="ARBA00009045"/>
    </source>
</evidence>
<dbReference type="GO" id="GO:0006508">
    <property type="term" value="P:proteolysis"/>
    <property type="evidence" value="ECO:0007669"/>
    <property type="project" value="UniProtKB-KW"/>
</dbReference>
<comment type="similarity">
    <text evidence="2">Belongs to the peptidase S54 family.</text>
</comment>
<evidence type="ECO:0000256" key="5">
    <source>
        <dbReference type="ARBA" id="ARBA00022989"/>
    </source>
</evidence>
<evidence type="ECO:0000256" key="6">
    <source>
        <dbReference type="ARBA" id="ARBA00023136"/>
    </source>
</evidence>
<dbReference type="AlphaFoldDB" id="A0A521EFD8"/>
<evidence type="ECO:0000256" key="1">
    <source>
        <dbReference type="ARBA" id="ARBA00004141"/>
    </source>
</evidence>
<keyword evidence="10" id="KW-1185">Reference proteome</keyword>
<dbReference type="InterPro" id="IPR035952">
    <property type="entry name" value="Rhomboid-like_sf"/>
</dbReference>